<proteinExistence type="predicted"/>
<keyword evidence="2" id="KW-1185">Reference proteome</keyword>
<sequence>MKVMVTQNVKMDLNITNGAGEVMEEILPPDESGHADQPIVKLKYLPGLEESVIRPAEINYRVKGPTSLRHMCDRGYCIPPTGRLSLLNIYVALSRTSGQIMIRLLHYFDGSVFLTVHDPELSTYIMAEDDRLNLLGVETKAGGMVKHSMGGIASGKH</sequence>
<reference evidence="1 2" key="1">
    <citation type="journal article" date="2019" name="Nat. Ecol. Evol.">
        <title>Megaphylogeny resolves global patterns of mushroom evolution.</title>
        <authorList>
            <person name="Varga T."/>
            <person name="Krizsan K."/>
            <person name="Foldi C."/>
            <person name="Dima B."/>
            <person name="Sanchez-Garcia M."/>
            <person name="Sanchez-Ramirez S."/>
            <person name="Szollosi G.J."/>
            <person name="Szarkandi J.G."/>
            <person name="Papp V."/>
            <person name="Albert L."/>
            <person name="Andreopoulos W."/>
            <person name="Angelini C."/>
            <person name="Antonin V."/>
            <person name="Barry K.W."/>
            <person name="Bougher N.L."/>
            <person name="Buchanan P."/>
            <person name="Buyck B."/>
            <person name="Bense V."/>
            <person name="Catcheside P."/>
            <person name="Chovatia M."/>
            <person name="Cooper J."/>
            <person name="Damon W."/>
            <person name="Desjardin D."/>
            <person name="Finy P."/>
            <person name="Geml J."/>
            <person name="Haridas S."/>
            <person name="Hughes K."/>
            <person name="Justo A."/>
            <person name="Karasinski D."/>
            <person name="Kautmanova I."/>
            <person name="Kiss B."/>
            <person name="Kocsube S."/>
            <person name="Kotiranta H."/>
            <person name="LaButti K.M."/>
            <person name="Lechner B.E."/>
            <person name="Liimatainen K."/>
            <person name="Lipzen A."/>
            <person name="Lukacs Z."/>
            <person name="Mihaltcheva S."/>
            <person name="Morgado L.N."/>
            <person name="Niskanen T."/>
            <person name="Noordeloos M.E."/>
            <person name="Ohm R.A."/>
            <person name="Ortiz-Santana B."/>
            <person name="Ovrebo C."/>
            <person name="Racz N."/>
            <person name="Riley R."/>
            <person name="Savchenko A."/>
            <person name="Shiryaev A."/>
            <person name="Soop K."/>
            <person name="Spirin V."/>
            <person name="Szebenyi C."/>
            <person name="Tomsovsky M."/>
            <person name="Tulloss R.E."/>
            <person name="Uehling J."/>
            <person name="Grigoriev I.V."/>
            <person name="Vagvolgyi C."/>
            <person name="Papp T."/>
            <person name="Martin F.M."/>
            <person name="Miettinen O."/>
            <person name="Hibbett D.S."/>
            <person name="Nagy L.G."/>
        </authorList>
    </citation>
    <scope>NUCLEOTIDE SEQUENCE [LARGE SCALE GENOMIC DNA]</scope>
    <source>
        <strain evidence="1 2">OMC1185</strain>
    </source>
</reference>
<protein>
    <submittedName>
        <fullName evidence="1">Uncharacterized protein</fullName>
    </submittedName>
</protein>
<dbReference type="OrthoDB" id="2986975at2759"/>
<gene>
    <name evidence="1" type="ORF">OE88DRAFT_1640387</name>
</gene>
<dbReference type="STRING" id="5364.A0A5C3NHV8"/>
<organism evidence="1 2">
    <name type="scientific">Heliocybe sulcata</name>
    <dbReference type="NCBI Taxonomy" id="5364"/>
    <lineage>
        <taxon>Eukaryota</taxon>
        <taxon>Fungi</taxon>
        <taxon>Dikarya</taxon>
        <taxon>Basidiomycota</taxon>
        <taxon>Agaricomycotina</taxon>
        <taxon>Agaricomycetes</taxon>
        <taxon>Gloeophyllales</taxon>
        <taxon>Gloeophyllaceae</taxon>
        <taxon>Heliocybe</taxon>
    </lineage>
</organism>
<evidence type="ECO:0000313" key="1">
    <source>
        <dbReference type="EMBL" id="TFK56435.1"/>
    </source>
</evidence>
<name>A0A5C3NHV8_9AGAM</name>
<dbReference type="EMBL" id="ML213503">
    <property type="protein sequence ID" value="TFK56435.1"/>
    <property type="molecule type" value="Genomic_DNA"/>
</dbReference>
<evidence type="ECO:0000313" key="2">
    <source>
        <dbReference type="Proteomes" id="UP000305948"/>
    </source>
</evidence>
<accession>A0A5C3NHV8</accession>
<dbReference type="Proteomes" id="UP000305948">
    <property type="component" value="Unassembled WGS sequence"/>
</dbReference>
<dbReference type="AlphaFoldDB" id="A0A5C3NHV8"/>